<dbReference type="InterPro" id="IPR011650">
    <property type="entry name" value="Peptidase_M20_dimer"/>
</dbReference>
<keyword evidence="5" id="KW-1185">Reference proteome</keyword>
<evidence type="ECO:0000256" key="2">
    <source>
        <dbReference type="ARBA" id="ARBA00022801"/>
    </source>
</evidence>
<dbReference type="PIRSF" id="PIRSF037238">
    <property type="entry name" value="Carboxypeptidase_G2"/>
    <property type="match status" value="1"/>
</dbReference>
<dbReference type="PANTHER" id="PTHR43808:SF9">
    <property type="entry name" value="BLL0789 PROTEIN"/>
    <property type="match status" value="1"/>
</dbReference>
<dbReference type="SUPFAM" id="SSF55031">
    <property type="entry name" value="Bacterial exopeptidase dimerisation domain"/>
    <property type="match status" value="1"/>
</dbReference>
<dbReference type="RefSeq" id="WP_261292688.1">
    <property type="nucleotide sequence ID" value="NZ_JANQBK010000001.1"/>
</dbReference>
<evidence type="ECO:0000259" key="3">
    <source>
        <dbReference type="Pfam" id="PF07687"/>
    </source>
</evidence>
<dbReference type="InterPro" id="IPR036264">
    <property type="entry name" value="Bact_exopeptidase_dim_dom"/>
</dbReference>
<evidence type="ECO:0000313" key="5">
    <source>
        <dbReference type="Proteomes" id="UP001595713"/>
    </source>
</evidence>
<accession>A0ABV7SZ94</accession>
<name>A0ABV7SZ94_9SPHN</name>
<dbReference type="Pfam" id="PF01546">
    <property type="entry name" value="Peptidase_M20"/>
    <property type="match status" value="1"/>
</dbReference>
<organism evidence="4 5">
    <name type="scientific">Sphingomonas hylomeconis</name>
    <dbReference type="NCBI Taxonomy" id="1395958"/>
    <lineage>
        <taxon>Bacteria</taxon>
        <taxon>Pseudomonadati</taxon>
        <taxon>Pseudomonadota</taxon>
        <taxon>Alphaproteobacteria</taxon>
        <taxon>Sphingomonadales</taxon>
        <taxon>Sphingomonadaceae</taxon>
        <taxon>Sphingomonas</taxon>
    </lineage>
</organism>
<keyword evidence="2" id="KW-0378">Hydrolase</keyword>
<reference evidence="5" key="1">
    <citation type="journal article" date="2019" name="Int. J. Syst. Evol. Microbiol.">
        <title>The Global Catalogue of Microorganisms (GCM) 10K type strain sequencing project: providing services to taxonomists for standard genome sequencing and annotation.</title>
        <authorList>
            <consortium name="The Broad Institute Genomics Platform"/>
            <consortium name="The Broad Institute Genome Sequencing Center for Infectious Disease"/>
            <person name="Wu L."/>
            <person name="Ma J."/>
        </authorList>
    </citation>
    <scope>NUCLEOTIDE SEQUENCE [LARGE SCALE GENOMIC DNA]</scope>
    <source>
        <strain evidence="5">KCTC 42739</strain>
    </source>
</reference>
<dbReference type="SUPFAM" id="SSF53187">
    <property type="entry name" value="Zn-dependent exopeptidases"/>
    <property type="match status" value="1"/>
</dbReference>
<dbReference type="Gene3D" id="3.30.70.360">
    <property type="match status" value="1"/>
</dbReference>
<evidence type="ECO:0000256" key="1">
    <source>
        <dbReference type="ARBA" id="ARBA00022723"/>
    </source>
</evidence>
<dbReference type="InterPro" id="IPR002933">
    <property type="entry name" value="Peptidase_M20"/>
</dbReference>
<gene>
    <name evidence="4" type="ORF">ACFONA_14890</name>
</gene>
<dbReference type="Proteomes" id="UP001595713">
    <property type="component" value="Unassembled WGS sequence"/>
</dbReference>
<dbReference type="Pfam" id="PF07687">
    <property type="entry name" value="M20_dimer"/>
    <property type="match status" value="1"/>
</dbReference>
<protein>
    <submittedName>
        <fullName evidence="4">M20 family metallopeptidase</fullName>
    </submittedName>
</protein>
<proteinExistence type="predicted"/>
<feature type="domain" description="Peptidase M20 dimerisation" evidence="3">
    <location>
        <begin position="182"/>
        <end position="275"/>
    </location>
</feature>
<dbReference type="InterPro" id="IPR017150">
    <property type="entry name" value="Pept_M20_glutamate_carboxypep"/>
</dbReference>
<evidence type="ECO:0000313" key="4">
    <source>
        <dbReference type="EMBL" id="MFC3581456.1"/>
    </source>
</evidence>
<dbReference type="InterPro" id="IPR050072">
    <property type="entry name" value="Peptidase_M20A"/>
</dbReference>
<sequence>MVNRLSSDLNINDRWVLDRLSAWARCESPSSDAAAVNRMHDLVLADVAGVAGIAVERIAGRDGIGDIIVLRSGRQAGGGTLLLGHVDTVHPLGTAAGKLPVRQEGDLLYGPGLYDMKGGVLCAILALIDHARRGCDAPVTCLLSPDEEIGSPTTRALIEMLAIGRARALVLEPARTGGAAVTARKGVGWFDVAIEGIPAHAGTHHADGHSAIREACRQIPLLEQLTDYARGTTVSVGEISGGSAKNVIPGECRFSVDIRVTSAAEAMRVEESLAALQVVDQRTTMRRSGGFNRPPYEKTAGTKALFAEAVMLAQPLGIDLHDVPMVGGGSDGNFTAALGIPTLDGLGVEGGGAHTWQEHCLISSVLPRAALVAALCDC</sequence>
<dbReference type="EMBL" id="JBHRXP010000007">
    <property type="protein sequence ID" value="MFC3581456.1"/>
    <property type="molecule type" value="Genomic_DNA"/>
</dbReference>
<keyword evidence="1" id="KW-0479">Metal-binding</keyword>
<dbReference type="CDD" id="cd03885">
    <property type="entry name" value="M20_CPDG2"/>
    <property type="match status" value="1"/>
</dbReference>
<dbReference type="Gene3D" id="3.40.630.10">
    <property type="entry name" value="Zn peptidases"/>
    <property type="match status" value="1"/>
</dbReference>
<dbReference type="PANTHER" id="PTHR43808">
    <property type="entry name" value="ACETYLORNITHINE DEACETYLASE"/>
    <property type="match status" value="1"/>
</dbReference>
<comment type="caution">
    <text evidence="4">The sequence shown here is derived from an EMBL/GenBank/DDBJ whole genome shotgun (WGS) entry which is preliminary data.</text>
</comment>